<protein>
    <submittedName>
        <fullName evidence="2">Uncharacterized protein</fullName>
    </submittedName>
</protein>
<evidence type="ECO:0000313" key="2">
    <source>
        <dbReference type="EMBL" id="KIJ89510.1"/>
    </source>
</evidence>
<dbReference type="EMBL" id="KN839656">
    <property type="protein sequence ID" value="KIJ89510.1"/>
    <property type="molecule type" value="Genomic_DNA"/>
</dbReference>
<dbReference type="AlphaFoldDB" id="A0A0C9WKK5"/>
<evidence type="ECO:0000256" key="1">
    <source>
        <dbReference type="SAM" id="MobiDB-lite"/>
    </source>
</evidence>
<accession>A0A0C9WKK5</accession>
<sequence>MGDAEDSDSSSGTSDSSSGTSDSSSGTSDSSSGTSDSSSGNDSETEQGPIPIVIHSTLPKSLESLRADLLGDYTVPLVPPTDTNPAPKIKDLSLSEKASLEHYVAWKKSNGTVKGYQYHATVLQSNLDTEILSLHKVKKLSQRLTGFYPKKVDMCPKSCIAYTGEYKDLDKCPYIPNQAKEPCGMARYK</sequence>
<dbReference type="OrthoDB" id="2742740at2759"/>
<feature type="compositionally biased region" description="Low complexity" evidence="1">
    <location>
        <begin position="9"/>
        <end position="42"/>
    </location>
</feature>
<proteinExistence type="predicted"/>
<keyword evidence="3" id="KW-1185">Reference proteome</keyword>
<evidence type="ECO:0000313" key="3">
    <source>
        <dbReference type="Proteomes" id="UP000054477"/>
    </source>
</evidence>
<dbReference type="STRING" id="1095629.A0A0C9WKK5"/>
<gene>
    <name evidence="2" type="ORF">K443DRAFT_117884</name>
</gene>
<reference evidence="3" key="2">
    <citation type="submission" date="2015-01" db="EMBL/GenBank/DDBJ databases">
        <title>Evolutionary Origins and Diversification of the Mycorrhizal Mutualists.</title>
        <authorList>
            <consortium name="DOE Joint Genome Institute"/>
            <consortium name="Mycorrhizal Genomics Consortium"/>
            <person name="Kohler A."/>
            <person name="Kuo A."/>
            <person name="Nagy L.G."/>
            <person name="Floudas D."/>
            <person name="Copeland A."/>
            <person name="Barry K.W."/>
            <person name="Cichocki N."/>
            <person name="Veneault-Fourrey C."/>
            <person name="LaButti K."/>
            <person name="Lindquist E.A."/>
            <person name="Lipzen A."/>
            <person name="Lundell T."/>
            <person name="Morin E."/>
            <person name="Murat C."/>
            <person name="Riley R."/>
            <person name="Ohm R."/>
            <person name="Sun H."/>
            <person name="Tunlid A."/>
            <person name="Henrissat B."/>
            <person name="Grigoriev I.V."/>
            <person name="Hibbett D.S."/>
            <person name="Martin F."/>
        </authorList>
    </citation>
    <scope>NUCLEOTIDE SEQUENCE [LARGE SCALE GENOMIC DNA]</scope>
    <source>
        <strain evidence="3">LaAM-08-1</strain>
    </source>
</reference>
<reference evidence="2 3" key="1">
    <citation type="submission" date="2014-04" db="EMBL/GenBank/DDBJ databases">
        <authorList>
            <consortium name="DOE Joint Genome Institute"/>
            <person name="Kuo A."/>
            <person name="Kohler A."/>
            <person name="Nagy L.G."/>
            <person name="Floudas D."/>
            <person name="Copeland A."/>
            <person name="Barry K.W."/>
            <person name="Cichocki N."/>
            <person name="Veneault-Fourrey C."/>
            <person name="LaButti K."/>
            <person name="Lindquist E.A."/>
            <person name="Lipzen A."/>
            <person name="Lundell T."/>
            <person name="Morin E."/>
            <person name="Murat C."/>
            <person name="Sun H."/>
            <person name="Tunlid A."/>
            <person name="Henrissat B."/>
            <person name="Grigoriev I.V."/>
            <person name="Hibbett D.S."/>
            <person name="Martin F."/>
            <person name="Nordberg H.P."/>
            <person name="Cantor M.N."/>
            <person name="Hua S.X."/>
        </authorList>
    </citation>
    <scope>NUCLEOTIDE SEQUENCE [LARGE SCALE GENOMIC DNA]</scope>
    <source>
        <strain evidence="2 3">LaAM-08-1</strain>
    </source>
</reference>
<feature type="non-terminal residue" evidence="2">
    <location>
        <position position="189"/>
    </location>
</feature>
<dbReference type="HOGENOM" id="CLU_123671_0_0_1"/>
<dbReference type="Proteomes" id="UP000054477">
    <property type="component" value="Unassembled WGS sequence"/>
</dbReference>
<name>A0A0C9WKK5_9AGAR</name>
<feature type="region of interest" description="Disordered" evidence="1">
    <location>
        <begin position="1"/>
        <end position="49"/>
    </location>
</feature>
<organism evidence="2 3">
    <name type="scientific">Laccaria amethystina LaAM-08-1</name>
    <dbReference type="NCBI Taxonomy" id="1095629"/>
    <lineage>
        <taxon>Eukaryota</taxon>
        <taxon>Fungi</taxon>
        <taxon>Dikarya</taxon>
        <taxon>Basidiomycota</taxon>
        <taxon>Agaricomycotina</taxon>
        <taxon>Agaricomycetes</taxon>
        <taxon>Agaricomycetidae</taxon>
        <taxon>Agaricales</taxon>
        <taxon>Agaricineae</taxon>
        <taxon>Hydnangiaceae</taxon>
        <taxon>Laccaria</taxon>
    </lineage>
</organism>